<evidence type="ECO:0000256" key="3">
    <source>
        <dbReference type="ARBA" id="ARBA00004874"/>
    </source>
</evidence>
<protein>
    <recommendedName>
        <fullName evidence="7 18">6-phosphogluconate dehydrogenase, decarboxylating</fullName>
        <ecNumber evidence="18">1.1.1.44</ecNumber>
    </recommendedName>
</protein>
<accession>A0A1M6VUA2</accession>
<dbReference type="InterPro" id="IPR006113">
    <property type="entry name" value="6PGDH_Gnd/GntZ"/>
</dbReference>
<dbReference type="GO" id="GO:0050661">
    <property type="term" value="F:NADP binding"/>
    <property type="evidence" value="ECO:0007669"/>
    <property type="project" value="InterPro"/>
</dbReference>
<name>A0A1M6VUA2_REIAG</name>
<dbReference type="Pfam" id="PF01202">
    <property type="entry name" value="SKI"/>
    <property type="match status" value="1"/>
</dbReference>
<dbReference type="InterPro" id="IPR013328">
    <property type="entry name" value="6PGD_dom2"/>
</dbReference>
<evidence type="ECO:0000256" key="15">
    <source>
        <dbReference type="ARBA" id="ARBA00023126"/>
    </source>
</evidence>
<dbReference type="Gene3D" id="1.20.5.320">
    <property type="entry name" value="6-Phosphogluconate Dehydrogenase, domain 3"/>
    <property type="match status" value="1"/>
</dbReference>
<evidence type="ECO:0000256" key="4">
    <source>
        <dbReference type="ARBA" id="ARBA00008419"/>
    </source>
</evidence>
<keyword evidence="15 18" id="KW-0570">Pentose shunt</keyword>
<dbReference type="GO" id="GO:0019521">
    <property type="term" value="P:D-gluconate metabolic process"/>
    <property type="evidence" value="ECO:0007669"/>
    <property type="project" value="UniProtKB-KW"/>
</dbReference>
<dbReference type="SUPFAM" id="SSF52540">
    <property type="entry name" value="P-loop containing nucleoside triphosphate hydrolases"/>
    <property type="match status" value="1"/>
</dbReference>
<dbReference type="InterPro" id="IPR008927">
    <property type="entry name" value="6-PGluconate_DH-like_C_sf"/>
</dbReference>
<dbReference type="Gene3D" id="3.40.50.720">
    <property type="entry name" value="NAD(P)-binding Rossmann-like Domain"/>
    <property type="match status" value="1"/>
</dbReference>
<dbReference type="Gene3D" id="3.40.50.300">
    <property type="entry name" value="P-loop containing nucleotide triphosphate hydrolases"/>
    <property type="match status" value="1"/>
</dbReference>
<dbReference type="SUPFAM" id="SSF51735">
    <property type="entry name" value="NAD(P)-binding Rossmann-fold domains"/>
    <property type="match status" value="1"/>
</dbReference>
<comment type="catalytic activity">
    <reaction evidence="16">
        <text>D-gluconate + ATP = 6-phospho-D-gluconate + ADP + H(+)</text>
        <dbReference type="Rhea" id="RHEA:19433"/>
        <dbReference type="ChEBI" id="CHEBI:15378"/>
        <dbReference type="ChEBI" id="CHEBI:18391"/>
        <dbReference type="ChEBI" id="CHEBI:30616"/>
        <dbReference type="ChEBI" id="CHEBI:58759"/>
        <dbReference type="ChEBI" id="CHEBI:456216"/>
        <dbReference type="EC" id="2.7.1.12"/>
    </reaction>
</comment>
<dbReference type="SUPFAM" id="SSF48179">
    <property type="entry name" value="6-phosphogluconate dehydrogenase C-terminal domain-like"/>
    <property type="match status" value="1"/>
</dbReference>
<evidence type="ECO:0000256" key="11">
    <source>
        <dbReference type="ARBA" id="ARBA00022840"/>
    </source>
</evidence>
<dbReference type="EC" id="1.1.1.44" evidence="18"/>
<comment type="subunit">
    <text evidence="6">Homodimer.</text>
</comment>
<dbReference type="Proteomes" id="UP000184474">
    <property type="component" value="Unassembled WGS sequence"/>
</dbReference>
<dbReference type="UniPathway" id="UPA00115">
    <property type="reaction ID" value="UER00410"/>
</dbReference>
<dbReference type="EMBL" id="FRAA01000010">
    <property type="protein sequence ID" value="SHK85027.1"/>
    <property type="molecule type" value="Genomic_DNA"/>
</dbReference>
<dbReference type="InterPro" id="IPR006183">
    <property type="entry name" value="Pgluconate_DH"/>
</dbReference>
<dbReference type="STRING" id="156994.SAMN04488028_1101"/>
<comment type="similarity">
    <text evidence="5">Belongs to the gluconokinase GntK/GntV family.</text>
</comment>
<gene>
    <name evidence="20" type="ORF">SAMN04488028_1101</name>
</gene>
<keyword evidence="8" id="KW-0808">Transferase</keyword>
<evidence type="ECO:0000256" key="1">
    <source>
        <dbReference type="ARBA" id="ARBA00002526"/>
    </source>
</evidence>
<evidence type="ECO:0000256" key="7">
    <source>
        <dbReference type="ARBA" id="ARBA00018193"/>
    </source>
</evidence>
<dbReference type="GO" id="GO:0004616">
    <property type="term" value="F:phosphogluconate dehydrogenase (decarboxylating) activity"/>
    <property type="evidence" value="ECO:0007669"/>
    <property type="project" value="UniProtKB-EC"/>
</dbReference>
<dbReference type="Pfam" id="PF03446">
    <property type="entry name" value="NAD_binding_2"/>
    <property type="match status" value="1"/>
</dbReference>
<dbReference type="Gene3D" id="1.10.1040.10">
    <property type="entry name" value="N-(1-d-carboxylethyl)-l-norvaline Dehydrogenase, domain 2"/>
    <property type="match status" value="1"/>
</dbReference>
<dbReference type="NCBIfam" id="TIGR01313">
    <property type="entry name" value="therm_gnt_kin"/>
    <property type="match status" value="1"/>
</dbReference>
<dbReference type="InterPro" id="IPR031322">
    <property type="entry name" value="Shikimate/glucono_kinase"/>
</dbReference>
<proteinExistence type="inferred from homology"/>
<keyword evidence="13 18" id="KW-0560">Oxidoreductase</keyword>
<organism evidence="20 21">
    <name type="scientific">Reichenbachiella agariperforans</name>
    <dbReference type="NCBI Taxonomy" id="156994"/>
    <lineage>
        <taxon>Bacteria</taxon>
        <taxon>Pseudomonadati</taxon>
        <taxon>Bacteroidota</taxon>
        <taxon>Cytophagia</taxon>
        <taxon>Cytophagales</taxon>
        <taxon>Reichenbachiellaceae</taxon>
        <taxon>Reichenbachiella</taxon>
    </lineage>
</organism>
<dbReference type="InterPro" id="IPR006001">
    <property type="entry name" value="Therm_gnt_kin"/>
</dbReference>
<comment type="catalytic activity">
    <reaction evidence="17 18">
        <text>6-phospho-D-gluconate + NADP(+) = D-ribulose 5-phosphate + CO2 + NADPH</text>
        <dbReference type="Rhea" id="RHEA:10116"/>
        <dbReference type="ChEBI" id="CHEBI:16526"/>
        <dbReference type="ChEBI" id="CHEBI:57783"/>
        <dbReference type="ChEBI" id="CHEBI:58121"/>
        <dbReference type="ChEBI" id="CHEBI:58349"/>
        <dbReference type="ChEBI" id="CHEBI:58759"/>
        <dbReference type="EC" id="1.1.1.44"/>
    </reaction>
</comment>
<evidence type="ECO:0000256" key="12">
    <source>
        <dbReference type="ARBA" id="ARBA00022857"/>
    </source>
</evidence>
<keyword evidence="9" id="KW-0547">Nucleotide-binding</keyword>
<dbReference type="PANTHER" id="PTHR11811">
    <property type="entry name" value="6-PHOSPHOGLUCONATE DEHYDROGENASE"/>
    <property type="match status" value="1"/>
</dbReference>
<dbReference type="NCBIfam" id="TIGR00873">
    <property type="entry name" value="gnd"/>
    <property type="match status" value="1"/>
</dbReference>
<evidence type="ECO:0000313" key="20">
    <source>
        <dbReference type="EMBL" id="SHK85027.1"/>
    </source>
</evidence>
<evidence type="ECO:0000313" key="21">
    <source>
        <dbReference type="Proteomes" id="UP000184474"/>
    </source>
</evidence>
<comment type="pathway">
    <text evidence="2">Carbohydrate acid metabolism.</text>
</comment>
<keyword evidence="21" id="KW-1185">Reference proteome</keyword>
<comment type="function">
    <text evidence="1">Catalyzes the oxidative decarboxylation of 6-phosphogluconate to ribulose 5-phosphate and CO(2), with concomitant reduction of NADP to NADPH.</text>
</comment>
<evidence type="ECO:0000256" key="5">
    <source>
        <dbReference type="ARBA" id="ARBA00008420"/>
    </source>
</evidence>
<evidence type="ECO:0000256" key="17">
    <source>
        <dbReference type="ARBA" id="ARBA00048640"/>
    </source>
</evidence>
<dbReference type="PRINTS" id="PR00076">
    <property type="entry name" value="6PGDHDRGNASE"/>
</dbReference>
<feature type="domain" description="6-phosphogluconate dehydrogenase C-terminal" evidence="19">
    <location>
        <begin position="341"/>
        <end position="629"/>
    </location>
</feature>
<dbReference type="SMART" id="SM01350">
    <property type="entry name" value="6PGD"/>
    <property type="match status" value="1"/>
</dbReference>
<evidence type="ECO:0000256" key="18">
    <source>
        <dbReference type="RuleBase" id="RU000485"/>
    </source>
</evidence>
<sequence>MVLGVSGSGKSTVGTILAEALKIPFDDGDDFHPIENKEKMASGQPLNDQDRQPWLESMARHLAVQAKNRGGVLACSALKEIYRQTLGQYCHLPIQWVYLSGSRELLEQRLSNRQGHFFKPELLQTQLETMEPPRYAYNVDIAKPPKTIVSEIIENMNMKKSDLGLIGLGVMGKSLTLNLAHHDINVSAYNRSVLGEEHVAKDFASTNKHLTNLQVFDDLSSFVKTLISPRKIMLMVNAGPAVDHVIQDLLPFLEEGDIMIDGGNSHYHDTTRRIDLLNQHSIHFVGCGVSGGEEGALKGPSIMPGGDKEAVDAVLPYLKQIAARDQQGKACCTNIGLQGSGHFVKMVHNGIEYAEMQLIAEAYTVLREGAGLSIDEIAVIFKEWNQGELKSYLLEITADILMVKEGDVHLVELIYDAAQQKGTGGWSTTSALEVGAPFGTISEAVMARCLSALKATRVEASEHYGDYPKNPSENTETMIAELKVAYHAARVVNHAIGFEMIRTTSTEYRWDINLSELARIWTNGCIIRSSLMEQLVQEYSDNPSKHTLLIDSFIHQLKGERITLANTVAYSLQMGIAMPVFSAAINYLHGFTSEQSSAHIIQAQRDYFGSHTYKRKDRSLEDVFHTDWQQIVE</sequence>
<dbReference type="AlphaFoldDB" id="A0A1M6VUA2"/>
<dbReference type="Pfam" id="PF00393">
    <property type="entry name" value="6PGD"/>
    <property type="match status" value="1"/>
</dbReference>
<dbReference type="GO" id="GO:0046316">
    <property type="term" value="F:gluconokinase activity"/>
    <property type="evidence" value="ECO:0007669"/>
    <property type="project" value="UniProtKB-EC"/>
</dbReference>
<dbReference type="NCBIfam" id="NF006765">
    <property type="entry name" value="PRK09287.1"/>
    <property type="match status" value="1"/>
</dbReference>
<dbReference type="InterPro" id="IPR027417">
    <property type="entry name" value="P-loop_NTPase"/>
</dbReference>
<evidence type="ECO:0000256" key="13">
    <source>
        <dbReference type="ARBA" id="ARBA00023002"/>
    </source>
</evidence>
<evidence type="ECO:0000256" key="6">
    <source>
        <dbReference type="ARBA" id="ARBA00011738"/>
    </source>
</evidence>
<keyword evidence="12 18" id="KW-0521">NADP</keyword>
<evidence type="ECO:0000256" key="9">
    <source>
        <dbReference type="ARBA" id="ARBA00022741"/>
    </source>
</evidence>
<comment type="pathway">
    <text evidence="3 18">Carbohydrate degradation; pentose phosphate pathway; D-ribulose 5-phosphate from D-glucose 6-phosphate (oxidative stage): step 3/3.</text>
</comment>
<dbReference type="GO" id="GO:0006098">
    <property type="term" value="P:pentose-phosphate shunt"/>
    <property type="evidence" value="ECO:0007669"/>
    <property type="project" value="UniProtKB-UniPathway"/>
</dbReference>
<evidence type="ECO:0000256" key="2">
    <source>
        <dbReference type="ARBA" id="ARBA00004761"/>
    </source>
</evidence>
<reference evidence="21" key="1">
    <citation type="submission" date="2016-11" db="EMBL/GenBank/DDBJ databases">
        <authorList>
            <person name="Varghese N."/>
            <person name="Submissions S."/>
        </authorList>
    </citation>
    <scope>NUCLEOTIDE SEQUENCE [LARGE SCALE GENOMIC DNA]</scope>
    <source>
        <strain evidence="21">DSM 26134</strain>
    </source>
</reference>
<evidence type="ECO:0000256" key="10">
    <source>
        <dbReference type="ARBA" id="ARBA00022777"/>
    </source>
</evidence>
<keyword evidence="14 18" id="KW-0311">Gluconate utilization</keyword>
<evidence type="ECO:0000256" key="16">
    <source>
        <dbReference type="ARBA" id="ARBA00048090"/>
    </source>
</evidence>
<keyword evidence="10" id="KW-0418">Kinase</keyword>
<evidence type="ECO:0000259" key="19">
    <source>
        <dbReference type="SMART" id="SM01350"/>
    </source>
</evidence>
<dbReference type="InterPro" id="IPR006114">
    <property type="entry name" value="6PGDH_C"/>
</dbReference>
<comment type="similarity">
    <text evidence="4 18">Belongs to the 6-phosphogluconate dehydrogenase family.</text>
</comment>
<dbReference type="InterPro" id="IPR006115">
    <property type="entry name" value="6PGDH_NADP-bd"/>
</dbReference>
<dbReference type="InterPro" id="IPR036291">
    <property type="entry name" value="NAD(P)-bd_dom_sf"/>
</dbReference>
<evidence type="ECO:0000256" key="8">
    <source>
        <dbReference type="ARBA" id="ARBA00022679"/>
    </source>
</evidence>
<dbReference type="CDD" id="cd02021">
    <property type="entry name" value="GntK"/>
    <property type="match status" value="1"/>
</dbReference>
<evidence type="ECO:0000256" key="14">
    <source>
        <dbReference type="ARBA" id="ARBA00023064"/>
    </source>
</evidence>
<dbReference type="FunFam" id="1.10.1040.10:FF:000032">
    <property type="entry name" value="6-phosphogluconate dehydrogenase, decarboxylating"/>
    <property type="match status" value="1"/>
</dbReference>
<dbReference type="GO" id="GO:0005524">
    <property type="term" value="F:ATP binding"/>
    <property type="evidence" value="ECO:0007669"/>
    <property type="project" value="UniProtKB-KW"/>
</dbReference>
<keyword evidence="11" id="KW-0067">ATP-binding</keyword>